<evidence type="ECO:0000313" key="1">
    <source>
        <dbReference type="EMBL" id="AQU89597.1"/>
    </source>
</evidence>
<gene>
    <name evidence="1" type="ORF">BW244_0179</name>
</gene>
<organism evidence="1 2">
    <name type="scientific">Carsonella ruddii</name>
    <dbReference type="NCBI Taxonomy" id="114186"/>
    <lineage>
        <taxon>Bacteria</taxon>
        <taxon>Pseudomonadati</taxon>
        <taxon>Pseudomonadota</taxon>
        <taxon>Gammaproteobacteria</taxon>
        <taxon>Oceanospirillales</taxon>
        <taxon>Halomonadaceae</taxon>
        <taxon>Zymobacter group</taxon>
        <taxon>Candidatus Carsonella</taxon>
    </lineage>
</organism>
<sequence>MNKFYNKFKNIKKILNNNYIIISYDFKNVKKTLINLILTKTNFKIIYLNHKELSFFKLSKYKNLYFLLIKNDLILIKNVLFNIFSFLELKPIFLFSNNCFIKKIPIKEFSNLSKENLILEFIKFIKSKFLKLIKLLKQYEKYIN</sequence>
<accession>A0A1U9RRT4</accession>
<name>A0A1U9RRT4_CARRU</name>
<dbReference type="Proteomes" id="UP000189666">
    <property type="component" value="Chromosome"/>
</dbReference>
<evidence type="ECO:0008006" key="3">
    <source>
        <dbReference type="Google" id="ProtNLM"/>
    </source>
</evidence>
<protein>
    <recommendedName>
        <fullName evidence="3">50S ribosomal protein L10</fullName>
    </recommendedName>
</protein>
<dbReference type="AlphaFoldDB" id="A0A1U9RRT4"/>
<proteinExistence type="predicted"/>
<dbReference type="EMBL" id="CP019943">
    <property type="protein sequence ID" value="AQU89597.1"/>
    <property type="molecule type" value="Genomic_DNA"/>
</dbReference>
<reference evidence="1 2" key="1">
    <citation type="submission" date="2017-02" db="EMBL/GenBank/DDBJ databases">
        <title>Complete Genome of Candidatus Carsonella ruddii strain BC, a Nutritional Endosymbiont of Bactericera cockerelli.</title>
        <authorList>
            <person name="Riley A.B."/>
            <person name="Kim D.H."/>
            <person name="Hansen A.K."/>
        </authorList>
    </citation>
    <scope>NUCLEOTIDE SEQUENCE [LARGE SCALE GENOMIC DNA]</scope>
    <source>
        <strain evidence="1 2">BC</strain>
    </source>
</reference>
<evidence type="ECO:0000313" key="2">
    <source>
        <dbReference type="Proteomes" id="UP000189666"/>
    </source>
</evidence>
<dbReference type="RefSeq" id="WP_211118449.1">
    <property type="nucleotide sequence ID" value="NZ_CP019943.1"/>
</dbReference>